<protein>
    <submittedName>
        <fullName evidence="1">Uncharacterized protein</fullName>
    </submittedName>
</protein>
<sequence>MKIICFIEKFQENLKNEIKDNNYMNNFINGLFNKDINTINSNLSDYLTCFSQYHLFVNEKEYENVHKVLLMQIFIFCKIYGLNAEKNSGLGRYDFGFPSRKKEYILIEVKTSKSKNDGDDFLHKECENAINQIIKKNIK</sequence>
<organism evidence="1 2">
    <name type="scientific">Neocallimastix californiae</name>
    <dbReference type="NCBI Taxonomy" id="1754190"/>
    <lineage>
        <taxon>Eukaryota</taxon>
        <taxon>Fungi</taxon>
        <taxon>Fungi incertae sedis</taxon>
        <taxon>Chytridiomycota</taxon>
        <taxon>Chytridiomycota incertae sedis</taxon>
        <taxon>Neocallimastigomycetes</taxon>
        <taxon>Neocallimastigales</taxon>
        <taxon>Neocallimastigaceae</taxon>
        <taxon>Neocallimastix</taxon>
    </lineage>
</organism>
<comment type="caution">
    <text evidence="1">The sequence shown here is derived from an EMBL/GenBank/DDBJ whole genome shotgun (WGS) entry which is preliminary data.</text>
</comment>
<dbReference type="Proteomes" id="UP000193920">
    <property type="component" value="Unassembled WGS sequence"/>
</dbReference>
<reference evidence="1 2" key="1">
    <citation type="submission" date="2016-08" db="EMBL/GenBank/DDBJ databases">
        <title>A Parts List for Fungal Cellulosomes Revealed by Comparative Genomics.</title>
        <authorList>
            <consortium name="DOE Joint Genome Institute"/>
            <person name="Haitjema C.H."/>
            <person name="Gilmore S.P."/>
            <person name="Henske J.K."/>
            <person name="Solomon K.V."/>
            <person name="De Groot R."/>
            <person name="Kuo A."/>
            <person name="Mondo S.J."/>
            <person name="Salamov A.A."/>
            <person name="Labutti K."/>
            <person name="Zhao Z."/>
            <person name="Chiniquy J."/>
            <person name="Barry K."/>
            <person name="Brewer H.M."/>
            <person name="Purvine S.O."/>
            <person name="Wright A.T."/>
            <person name="Boxma B."/>
            <person name="Van Alen T."/>
            <person name="Hackstein J.H."/>
            <person name="Baker S.E."/>
            <person name="Grigoriev I.V."/>
            <person name="O'Malley M.A."/>
        </authorList>
    </citation>
    <scope>NUCLEOTIDE SEQUENCE [LARGE SCALE GENOMIC DNA]</scope>
    <source>
        <strain evidence="1 2">G1</strain>
    </source>
</reference>
<accession>A0A1Y2AIU2</accession>
<dbReference type="AlphaFoldDB" id="A0A1Y2AIU2"/>
<keyword evidence="2" id="KW-1185">Reference proteome</keyword>
<proteinExistence type="predicted"/>
<name>A0A1Y2AIU2_9FUNG</name>
<evidence type="ECO:0000313" key="1">
    <source>
        <dbReference type="EMBL" id="ORY22107.1"/>
    </source>
</evidence>
<dbReference type="InterPro" id="IPR012547">
    <property type="entry name" value="PDDEXK_9"/>
</dbReference>
<dbReference type="OrthoDB" id="10539118at2759"/>
<gene>
    <name evidence="1" type="ORF">LY90DRAFT_515740</name>
</gene>
<dbReference type="EMBL" id="MCOG01000253">
    <property type="protein sequence ID" value="ORY22107.1"/>
    <property type="molecule type" value="Genomic_DNA"/>
</dbReference>
<dbReference type="Pfam" id="PF08011">
    <property type="entry name" value="PDDEXK_9"/>
    <property type="match status" value="1"/>
</dbReference>
<evidence type="ECO:0000313" key="2">
    <source>
        <dbReference type="Proteomes" id="UP000193920"/>
    </source>
</evidence>